<name>A0A285IUM6_9GAMM</name>
<dbReference type="SUPFAM" id="SSF50494">
    <property type="entry name" value="Trypsin-like serine proteases"/>
    <property type="match status" value="1"/>
</dbReference>
<dbReference type="PANTHER" id="PTHR43019">
    <property type="entry name" value="SERINE ENDOPROTEASE DEGS"/>
    <property type="match status" value="1"/>
</dbReference>
<dbReference type="Pfam" id="PF13365">
    <property type="entry name" value="Trypsin_2"/>
    <property type="match status" value="1"/>
</dbReference>
<accession>A0A285IUM6</accession>
<proteinExistence type="predicted"/>
<sequence>MFTKERESTTAMVKHNYFLCIFLLFCFPALPTELVETLQKIKPSVVAIGISNPTGSPRIRLIGSGFVVSPGNRVVTNYHVIANPLDESKLEQYVVLSGHGIVFKVHPIKQQKHAPAFDLALLTIAEQLPALAVSREPLIAEGSPVAFTGFPITQVLGLYPATHSGIIAAQTPIAIPVDNARNLQASVLRQLDKPYLVYQLDAVAYPGNSGSPLYRPDNGEVIGIINQVYIKTSREAVLSDPSGISYAIPSQHLLDLMQQTD</sequence>
<dbReference type="AlphaFoldDB" id="A0A285IUM6"/>
<dbReference type="InterPro" id="IPR043504">
    <property type="entry name" value="Peptidase_S1_PA_chymotrypsin"/>
</dbReference>
<gene>
    <name evidence="1" type="ORF">SAMN06297280_1942</name>
</gene>
<organism evidence="1 2">
    <name type="scientific">Arsukibacterium tuosuense</name>
    <dbReference type="NCBI Taxonomy" id="1323745"/>
    <lineage>
        <taxon>Bacteria</taxon>
        <taxon>Pseudomonadati</taxon>
        <taxon>Pseudomonadota</taxon>
        <taxon>Gammaproteobacteria</taxon>
        <taxon>Chromatiales</taxon>
        <taxon>Chromatiaceae</taxon>
        <taxon>Arsukibacterium</taxon>
    </lineage>
</organism>
<protein>
    <submittedName>
        <fullName evidence="1">Trypsin-like peptidase domain-containing protein</fullName>
    </submittedName>
</protein>
<dbReference type="InterPro" id="IPR009003">
    <property type="entry name" value="Peptidase_S1_PA"/>
</dbReference>
<reference evidence="2" key="1">
    <citation type="submission" date="2017-09" db="EMBL/GenBank/DDBJ databases">
        <authorList>
            <person name="Varghese N."/>
            <person name="Submissions S."/>
        </authorList>
    </citation>
    <scope>NUCLEOTIDE SEQUENCE [LARGE SCALE GENOMIC DNA]</scope>
    <source>
        <strain evidence="2">CGMCC 1.12461</strain>
    </source>
</reference>
<evidence type="ECO:0000313" key="2">
    <source>
        <dbReference type="Proteomes" id="UP000219353"/>
    </source>
</evidence>
<dbReference type="Proteomes" id="UP000219353">
    <property type="component" value="Unassembled WGS sequence"/>
</dbReference>
<keyword evidence="2" id="KW-1185">Reference proteome</keyword>
<dbReference type="EMBL" id="OBEB01000003">
    <property type="protein sequence ID" value="SNY51678.1"/>
    <property type="molecule type" value="Genomic_DNA"/>
</dbReference>
<dbReference type="Gene3D" id="2.40.10.10">
    <property type="entry name" value="Trypsin-like serine proteases"/>
    <property type="match status" value="2"/>
</dbReference>
<dbReference type="PANTHER" id="PTHR43019:SF23">
    <property type="entry name" value="PROTEASE DO-LIKE 5, CHLOROPLASTIC"/>
    <property type="match status" value="1"/>
</dbReference>
<evidence type="ECO:0000313" key="1">
    <source>
        <dbReference type="EMBL" id="SNY51678.1"/>
    </source>
</evidence>